<keyword evidence="3" id="KW-1185">Reference proteome</keyword>
<dbReference type="EMBL" id="JABCKI010006664">
    <property type="protein sequence ID" value="KAG5634070.1"/>
    <property type="molecule type" value="Genomic_DNA"/>
</dbReference>
<protein>
    <submittedName>
        <fullName evidence="2">Uncharacterized protein</fullName>
    </submittedName>
</protein>
<comment type="caution">
    <text evidence="2">The sequence shown here is derived from an EMBL/GenBank/DDBJ whole genome shotgun (WGS) entry which is preliminary data.</text>
</comment>
<gene>
    <name evidence="2" type="ORF">H0H81_003543</name>
</gene>
<dbReference type="InterPro" id="IPR043502">
    <property type="entry name" value="DNA/RNA_pol_sf"/>
</dbReference>
<dbReference type="Gene3D" id="3.30.70.270">
    <property type="match status" value="1"/>
</dbReference>
<dbReference type="InterPro" id="IPR043128">
    <property type="entry name" value="Rev_trsase/Diguanyl_cyclase"/>
</dbReference>
<accession>A0A9P7FN62</accession>
<dbReference type="Gene3D" id="3.10.10.10">
    <property type="entry name" value="HIV Type 1 Reverse Transcriptase, subunit A, domain 1"/>
    <property type="match status" value="1"/>
</dbReference>
<dbReference type="OrthoDB" id="3186349at2759"/>
<organism evidence="2 3">
    <name type="scientific">Sphagnurus paluster</name>
    <dbReference type="NCBI Taxonomy" id="117069"/>
    <lineage>
        <taxon>Eukaryota</taxon>
        <taxon>Fungi</taxon>
        <taxon>Dikarya</taxon>
        <taxon>Basidiomycota</taxon>
        <taxon>Agaricomycotina</taxon>
        <taxon>Agaricomycetes</taxon>
        <taxon>Agaricomycetidae</taxon>
        <taxon>Agaricales</taxon>
        <taxon>Tricholomatineae</taxon>
        <taxon>Lyophyllaceae</taxon>
        <taxon>Sphagnurus</taxon>
    </lineage>
</organism>
<evidence type="ECO:0000313" key="3">
    <source>
        <dbReference type="Proteomes" id="UP000717328"/>
    </source>
</evidence>
<proteinExistence type="predicted"/>
<dbReference type="AlphaFoldDB" id="A0A9P7FN62"/>
<reference evidence="2" key="2">
    <citation type="submission" date="2021-10" db="EMBL/GenBank/DDBJ databases">
        <title>Phylogenomics reveals ancestral predisposition of the termite-cultivated fungus Termitomyces towards a domesticated lifestyle.</title>
        <authorList>
            <person name="Auxier B."/>
            <person name="Grum-Grzhimaylo A."/>
            <person name="Cardenas M.E."/>
            <person name="Lodge J.D."/>
            <person name="Laessoe T."/>
            <person name="Pedersen O."/>
            <person name="Smith M.E."/>
            <person name="Kuyper T.W."/>
            <person name="Franco-Molano E.A."/>
            <person name="Baroni T.J."/>
            <person name="Aanen D.K."/>
        </authorList>
    </citation>
    <scope>NUCLEOTIDE SEQUENCE</scope>
    <source>
        <strain evidence="2">D49</strain>
    </source>
</reference>
<reference evidence="2" key="1">
    <citation type="submission" date="2021-02" db="EMBL/GenBank/DDBJ databases">
        <authorList>
            <person name="Nieuwenhuis M."/>
            <person name="Van De Peppel L.J.J."/>
        </authorList>
    </citation>
    <scope>NUCLEOTIDE SEQUENCE</scope>
    <source>
        <strain evidence="2">D49</strain>
    </source>
</reference>
<evidence type="ECO:0000256" key="1">
    <source>
        <dbReference type="SAM" id="MobiDB-lite"/>
    </source>
</evidence>
<sequence>MPKLDPNPAPFRPQGRVTPRPDHVAEQFAGKICGAMLDLFVGYDERLLAPESRDLTTFQTPFRALRLITLPMGWSNLVPIFHDDVTYILQPEIPDKTIPYINDVLIKGPDDWHIVPETGLPATHPANPGVWLAIWEFFQDVNRILQCMKYCSGTFSGRKLQLCVER</sequence>
<feature type="compositionally biased region" description="Pro residues" evidence="1">
    <location>
        <begin position="1"/>
        <end position="11"/>
    </location>
</feature>
<name>A0A9P7FN62_9AGAR</name>
<evidence type="ECO:0000313" key="2">
    <source>
        <dbReference type="EMBL" id="KAG5634070.1"/>
    </source>
</evidence>
<feature type="region of interest" description="Disordered" evidence="1">
    <location>
        <begin position="1"/>
        <end position="20"/>
    </location>
</feature>
<dbReference type="SUPFAM" id="SSF56672">
    <property type="entry name" value="DNA/RNA polymerases"/>
    <property type="match status" value="1"/>
</dbReference>
<dbReference type="Proteomes" id="UP000717328">
    <property type="component" value="Unassembled WGS sequence"/>
</dbReference>